<proteinExistence type="predicted"/>
<protein>
    <recommendedName>
        <fullName evidence="3">F-box domain-containing protein</fullName>
    </recommendedName>
</protein>
<reference evidence="2" key="2">
    <citation type="submission" date="2015-01" db="EMBL/GenBank/DDBJ databases">
        <title>Evolutionary Origins and Diversification of the Mycorrhizal Mutualists.</title>
        <authorList>
            <consortium name="DOE Joint Genome Institute"/>
            <consortium name="Mycorrhizal Genomics Consortium"/>
            <person name="Kohler A."/>
            <person name="Kuo A."/>
            <person name="Nagy L.G."/>
            <person name="Floudas D."/>
            <person name="Copeland A."/>
            <person name="Barry K.W."/>
            <person name="Cichocki N."/>
            <person name="Veneault-Fourrey C."/>
            <person name="LaButti K."/>
            <person name="Lindquist E.A."/>
            <person name="Lipzen A."/>
            <person name="Lundell T."/>
            <person name="Morin E."/>
            <person name="Murat C."/>
            <person name="Riley R."/>
            <person name="Ohm R."/>
            <person name="Sun H."/>
            <person name="Tunlid A."/>
            <person name="Henrissat B."/>
            <person name="Grigoriev I.V."/>
            <person name="Hibbett D.S."/>
            <person name="Martin F."/>
        </authorList>
    </citation>
    <scope>NUCLEOTIDE SEQUENCE [LARGE SCALE GENOMIC DNA]</scope>
    <source>
        <strain evidence="2">F 1598</strain>
    </source>
</reference>
<keyword evidence="2" id="KW-1185">Reference proteome</keyword>
<dbReference type="SUPFAM" id="SSF52058">
    <property type="entry name" value="L domain-like"/>
    <property type="match status" value="1"/>
</dbReference>
<sequence>MTSKGRAKSKQAGSAEHLRPSVAPRVFAAIEAEEIIDHLHDDNDTLKTCSLVCRAWLLPSRYHLFGRFPSQSSWIAPTKLDDFLGILDSETDNYISPFIRQVHFYNVCSDYSIVPFIPLLNVLNDETLTPAFKSLSFRRYILESDDLDHIPLHRLTYLDITKCTFETFDSLMALFSELSCVEKLLVDLVNVTSKSLPDRDCEAVLLPKLRNLELYAWMVKIIIPLLAPPPTLRDLSFGIHGIDELFIMREFLDDLAPDLNSFSLWYGGLGRQKDIELCLQAIDLKALALLCTFKFDMKNHATLSDIPAVLDQITSPMINHIKISFQVKPADIQPEEGSWRRIPAILARPNFRQLRKLEFYIDRPIHWAEKIEAWIRETLAELELRCTAIQVGEPKVMDSYYGADQHSTIIYFFK</sequence>
<dbReference type="Gene3D" id="3.80.10.10">
    <property type="entry name" value="Ribonuclease Inhibitor"/>
    <property type="match status" value="1"/>
</dbReference>
<reference evidence="1 2" key="1">
    <citation type="submission" date="2014-04" db="EMBL/GenBank/DDBJ databases">
        <authorList>
            <consortium name="DOE Joint Genome Institute"/>
            <person name="Kuo A."/>
            <person name="Tarkka M."/>
            <person name="Buscot F."/>
            <person name="Kohler A."/>
            <person name="Nagy L.G."/>
            <person name="Floudas D."/>
            <person name="Copeland A."/>
            <person name="Barry K.W."/>
            <person name="Cichocki N."/>
            <person name="Veneault-Fourrey C."/>
            <person name="LaButti K."/>
            <person name="Lindquist E.A."/>
            <person name="Lipzen A."/>
            <person name="Lundell T."/>
            <person name="Morin E."/>
            <person name="Murat C."/>
            <person name="Sun H."/>
            <person name="Tunlid A."/>
            <person name="Henrissat B."/>
            <person name="Grigoriev I.V."/>
            <person name="Hibbett D.S."/>
            <person name="Martin F."/>
            <person name="Nordberg H.P."/>
            <person name="Cantor M.N."/>
            <person name="Hua S.X."/>
        </authorList>
    </citation>
    <scope>NUCLEOTIDE SEQUENCE [LARGE SCALE GENOMIC DNA]</scope>
    <source>
        <strain evidence="1 2">F 1598</strain>
    </source>
</reference>
<dbReference type="InParanoid" id="A0A0C3ARL9"/>
<dbReference type="OrthoDB" id="2921803at2759"/>
<dbReference type="InterPro" id="IPR032675">
    <property type="entry name" value="LRR_dom_sf"/>
</dbReference>
<accession>A0A0C3ARL9</accession>
<evidence type="ECO:0000313" key="2">
    <source>
        <dbReference type="Proteomes" id="UP000054166"/>
    </source>
</evidence>
<evidence type="ECO:0008006" key="3">
    <source>
        <dbReference type="Google" id="ProtNLM"/>
    </source>
</evidence>
<dbReference type="HOGENOM" id="CLU_036316_4_1_1"/>
<name>A0A0C3ARL9_PILCF</name>
<dbReference type="EMBL" id="KN833033">
    <property type="protein sequence ID" value="KIM76578.1"/>
    <property type="molecule type" value="Genomic_DNA"/>
</dbReference>
<dbReference type="AlphaFoldDB" id="A0A0C3ARL9"/>
<organism evidence="1 2">
    <name type="scientific">Piloderma croceum (strain F 1598)</name>
    <dbReference type="NCBI Taxonomy" id="765440"/>
    <lineage>
        <taxon>Eukaryota</taxon>
        <taxon>Fungi</taxon>
        <taxon>Dikarya</taxon>
        <taxon>Basidiomycota</taxon>
        <taxon>Agaricomycotina</taxon>
        <taxon>Agaricomycetes</taxon>
        <taxon>Agaricomycetidae</taxon>
        <taxon>Atheliales</taxon>
        <taxon>Atheliaceae</taxon>
        <taxon>Piloderma</taxon>
    </lineage>
</organism>
<dbReference type="Proteomes" id="UP000054166">
    <property type="component" value="Unassembled WGS sequence"/>
</dbReference>
<dbReference type="STRING" id="765440.A0A0C3ARL9"/>
<evidence type="ECO:0000313" key="1">
    <source>
        <dbReference type="EMBL" id="KIM76578.1"/>
    </source>
</evidence>
<gene>
    <name evidence="1" type="ORF">PILCRDRAFT_826150</name>
</gene>